<evidence type="ECO:0000313" key="1">
    <source>
        <dbReference type="EMBL" id="MEP0949649.1"/>
    </source>
</evidence>
<evidence type="ECO:0000313" key="2">
    <source>
        <dbReference type="Proteomes" id="UP001482513"/>
    </source>
</evidence>
<sequence>MIDNEFRIVLEAYTQATNDGDIGTAEALLRELDDLVVSSQYERVKTEKIKEWTVG</sequence>
<reference evidence="1 2" key="1">
    <citation type="submission" date="2022-04" db="EMBL/GenBank/DDBJ databases">
        <title>Positive selection, recombination, and allopatry shape intraspecific diversity of widespread and dominant cyanobacteria.</title>
        <authorList>
            <person name="Wei J."/>
            <person name="Shu W."/>
            <person name="Hu C."/>
        </authorList>
    </citation>
    <scope>NUCLEOTIDE SEQUENCE [LARGE SCALE GENOMIC DNA]</scope>
    <source>
        <strain evidence="1 2">DQ-A4</strain>
    </source>
</reference>
<name>A0ABV0KA39_9CYAN</name>
<protein>
    <submittedName>
        <fullName evidence="1">Uncharacterized protein</fullName>
    </submittedName>
</protein>
<proteinExistence type="predicted"/>
<dbReference type="Proteomes" id="UP001482513">
    <property type="component" value="Unassembled WGS sequence"/>
</dbReference>
<organism evidence="1 2">
    <name type="scientific">Leptolyngbya subtilissima DQ-A4</name>
    <dbReference type="NCBI Taxonomy" id="2933933"/>
    <lineage>
        <taxon>Bacteria</taxon>
        <taxon>Bacillati</taxon>
        <taxon>Cyanobacteriota</taxon>
        <taxon>Cyanophyceae</taxon>
        <taxon>Leptolyngbyales</taxon>
        <taxon>Leptolyngbyaceae</taxon>
        <taxon>Leptolyngbya group</taxon>
        <taxon>Leptolyngbya</taxon>
    </lineage>
</organism>
<comment type="caution">
    <text evidence="1">The sequence shown here is derived from an EMBL/GenBank/DDBJ whole genome shotgun (WGS) entry which is preliminary data.</text>
</comment>
<keyword evidence="2" id="KW-1185">Reference proteome</keyword>
<dbReference type="EMBL" id="JAMPKX010000013">
    <property type="protein sequence ID" value="MEP0949649.1"/>
    <property type="molecule type" value="Genomic_DNA"/>
</dbReference>
<accession>A0ABV0KA39</accession>
<dbReference type="RefSeq" id="WP_190707234.1">
    <property type="nucleotide sequence ID" value="NZ_JAMPKX010000013.1"/>
</dbReference>
<gene>
    <name evidence="1" type="ORF">NC992_22415</name>
</gene>